<name>A0A379GB09_9BACT</name>
<dbReference type="AlphaFoldDB" id="A0A379GB09"/>
<feature type="chain" id="PRO_5017062297" evidence="1">
    <location>
        <begin position="20"/>
        <end position="162"/>
    </location>
</feature>
<dbReference type="EMBL" id="UGTP01000005">
    <property type="protein sequence ID" value="SUC38101.1"/>
    <property type="molecule type" value="Genomic_DNA"/>
</dbReference>
<dbReference type="Proteomes" id="UP000254235">
    <property type="component" value="Unassembled WGS sequence"/>
</dbReference>
<reference evidence="2 3" key="1">
    <citation type="submission" date="2018-06" db="EMBL/GenBank/DDBJ databases">
        <authorList>
            <consortium name="Pathogen Informatics"/>
            <person name="Doyle S."/>
        </authorList>
    </citation>
    <scope>NUCLEOTIDE SEQUENCE [LARGE SCALE GENOMIC DNA]</scope>
    <source>
        <strain evidence="2 3">NCTC13043</strain>
    </source>
</reference>
<evidence type="ECO:0000313" key="3">
    <source>
        <dbReference type="Proteomes" id="UP000254235"/>
    </source>
</evidence>
<organism evidence="2 3">
    <name type="scientific">Prevotella pallens</name>
    <dbReference type="NCBI Taxonomy" id="60133"/>
    <lineage>
        <taxon>Bacteria</taxon>
        <taxon>Pseudomonadati</taxon>
        <taxon>Bacteroidota</taxon>
        <taxon>Bacteroidia</taxon>
        <taxon>Bacteroidales</taxon>
        <taxon>Prevotellaceae</taxon>
        <taxon>Prevotella</taxon>
    </lineage>
</organism>
<evidence type="ECO:0000256" key="1">
    <source>
        <dbReference type="SAM" id="SignalP"/>
    </source>
</evidence>
<feature type="signal peptide" evidence="1">
    <location>
        <begin position="1"/>
        <end position="19"/>
    </location>
</feature>
<evidence type="ECO:0000313" key="2">
    <source>
        <dbReference type="EMBL" id="SUC38101.1"/>
    </source>
</evidence>
<gene>
    <name evidence="2" type="ORF">NCTC13043_02601</name>
</gene>
<protein>
    <submittedName>
        <fullName evidence="2">Uncharacterized protein</fullName>
    </submittedName>
</protein>
<keyword evidence="1" id="KW-0732">Signal</keyword>
<accession>A0A379GB09</accession>
<proteinExistence type="predicted"/>
<sequence>MIRVILLTFLFLLGSSAMAQEEYLTLKCVDIFYTKTHNLGFVNKVICCRNEMNGDTLMVNQKIPITAVYDGFRIYDKGLLNGIFPRKNNVYIIVIRPINVSVITDLPYNYYAINCIFENDKSPRFYEITKNTNDKYLGSYQRYIDIDNKLYLIVHISKLYGD</sequence>